<proteinExistence type="predicted"/>
<keyword evidence="2" id="KW-0808">Transferase</keyword>
<keyword evidence="1" id="KW-0328">Glycosyltransferase</keyword>
<dbReference type="InterPro" id="IPR001173">
    <property type="entry name" value="Glyco_trans_2-like"/>
</dbReference>
<dbReference type="RefSeq" id="WP_059055202.1">
    <property type="nucleotide sequence ID" value="NZ_LOJF01000010.1"/>
</dbReference>
<reference evidence="4 5" key="1">
    <citation type="submission" date="2015-12" db="EMBL/GenBank/DDBJ databases">
        <title>Draft Genome Sequence of Olsenella scatoligenes SK9K4T; a Producer of 3-Methylindole- (skatole) and 4-Methylphenol- (p-cresol) Isolated from Pig Feces.</title>
        <authorList>
            <person name="Li X."/>
            <person name="Borg B."/>
            <person name="Canibe N."/>
        </authorList>
    </citation>
    <scope>NUCLEOTIDE SEQUENCE [LARGE SCALE GENOMIC DNA]</scope>
    <source>
        <strain evidence="4 5">SK9K4</strain>
    </source>
</reference>
<dbReference type="GO" id="GO:0016757">
    <property type="term" value="F:glycosyltransferase activity"/>
    <property type="evidence" value="ECO:0007669"/>
    <property type="project" value="UniProtKB-KW"/>
</dbReference>
<name>A0A100YV18_TRASO</name>
<dbReference type="InterPro" id="IPR029044">
    <property type="entry name" value="Nucleotide-diphossugar_trans"/>
</dbReference>
<dbReference type="AlphaFoldDB" id="A0A100YV18"/>
<dbReference type="SUPFAM" id="SSF53448">
    <property type="entry name" value="Nucleotide-diphospho-sugar transferases"/>
    <property type="match status" value="1"/>
</dbReference>
<comment type="caution">
    <text evidence="4">The sequence shown here is derived from an EMBL/GenBank/DDBJ whole genome shotgun (WGS) entry which is preliminary data.</text>
</comment>
<protein>
    <recommendedName>
        <fullName evidence="3">Glycosyltransferase 2-like domain-containing protein</fullName>
    </recommendedName>
</protein>
<dbReference type="Proteomes" id="UP000054078">
    <property type="component" value="Unassembled WGS sequence"/>
</dbReference>
<evidence type="ECO:0000256" key="1">
    <source>
        <dbReference type="ARBA" id="ARBA00022676"/>
    </source>
</evidence>
<evidence type="ECO:0000313" key="5">
    <source>
        <dbReference type="Proteomes" id="UP000054078"/>
    </source>
</evidence>
<dbReference type="PANTHER" id="PTHR22916">
    <property type="entry name" value="GLYCOSYLTRANSFERASE"/>
    <property type="match status" value="1"/>
</dbReference>
<dbReference type="PANTHER" id="PTHR22916:SF51">
    <property type="entry name" value="GLYCOSYLTRANSFERASE EPSH-RELATED"/>
    <property type="match status" value="1"/>
</dbReference>
<evidence type="ECO:0000256" key="2">
    <source>
        <dbReference type="ARBA" id="ARBA00022679"/>
    </source>
</evidence>
<accession>A0A100YV18</accession>
<dbReference type="Pfam" id="PF00535">
    <property type="entry name" value="Glycos_transf_2"/>
    <property type="match status" value="1"/>
</dbReference>
<dbReference type="CDD" id="cd00761">
    <property type="entry name" value="Glyco_tranf_GTA_type"/>
    <property type="match status" value="1"/>
</dbReference>
<keyword evidence="5" id="KW-1185">Reference proteome</keyword>
<gene>
    <name evidence="4" type="ORF">AUL39_08260</name>
</gene>
<evidence type="ECO:0000259" key="3">
    <source>
        <dbReference type="Pfam" id="PF00535"/>
    </source>
</evidence>
<dbReference type="EMBL" id="LOJF01000010">
    <property type="protein sequence ID" value="KUH58195.1"/>
    <property type="molecule type" value="Genomic_DNA"/>
</dbReference>
<sequence>MSYLAPAISIIVPVYEAKSTLERCVNSLIDEEFTGQYEIILVDDGSRDGSGVLCDALRQRYPSLVHVVHQENVGVSAARNAGIDIAAGTYLSFVDSDDYVTSDFVRICASMTRSDSDIIFFDYVRERPGIRHIVKPPVIPNDLESARLLALTCESNSPCTKLYKRALCKGVRFPLGQSLGEDLIFNLRFLAVASSAAYIPDAMYVYVENDGSRTESEACLQDVREYELMLQGLLDFCSTCRLGNQGRDLALSSMRRVIANYAARLRRQGFDKLKIARALGSIERIQDVIDAPTVGWKDVFRRAVLSHRLYSLASFALKGK</sequence>
<organism evidence="4 5">
    <name type="scientific">Tractidigestivibacter scatoligenes</name>
    <name type="common">Olsenella scatoligenes</name>
    <dbReference type="NCBI Taxonomy" id="1299998"/>
    <lineage>
        <taxon>Bacteria</taxon>
        <taxon>Bacillati</taxon>
        <taxon>Actinomycetota</taxon>
        <taxon>Coriobacteriia</taxon>
        <taxon>Coriobacteriales</taxon>
        <taxon>Atopobiaceae</taxon>
        <taxon>Tractidigestivibacter</taxon>
    </lineage>
</organism>
<dbReference type="STRING" id="1299998.AUL39_08260"/>
<feature type="domain" description="Glycosyltransferase 2-like" evidence="3">
    <location>
        <begin position="9"/>
        <end position="169"/>
    </location>
</feature>
<dbReference type="OrthoDB" id="1666828at2"/>
<dbReference type="Gene3D" id="3.90.550.10">
    <property type="entry name" value="Spore Coat Polysaccharide Biosynthesis Protein SpsA, Chain A"/>
    <property type="match status" value="1"/>
</dbReference>
<evidence type="ECO:0000313" key="4">
    <source>
        <dbReference type="EMBL" id="KUH58195.1"/>
    </source>
</evidence>